<keyword evidence="7" id="KW-0297">G-protein coupled receptor</keyword>
<name>A0A6J8DHQ4_MYTCO</name>
<dbReference type="AlphaFoldDB" id="A0A6J8DHQ4"/>
<dbReference type="GO" id="GO:0005886">
    <property type="term" value="C:plasma membrane"/>
    <property type="evidence" value="ECO:0007669"/>
    <property type="project" value="UniProtKB-SubCell"/>
</dbReference>
<dbReference type="SUPFAM" id="SSF81321">
    <property type="entry name" value="Family A G protein-coupled receptor-like"/>
    <property type="match status" value="1"/>
</dbReference>
<feature type="transmembrane region" description="Helical" evidence="8">
    <location>
        <begin position="267"/>
        <end position="288"/>
    </location>
</feature>
<feature type="transmembrane region" description="Helical" evidence="8">
    <location>
        <begin position="77"/>
        <end position="102"/>
    </location>
</feature>
<dbReference type="Proteomes" id="UP000507470">
    <property type="component" value="Unassembled WGS sequence"/>
</dbReference>
<evidence type="ECO:0000256" key="6">
    <source>
        <dbReference type="ARBA" id="ARBA00023170"/>
    </source>
</evidence>
<dbReference type="InterPro" id="IPR000276">
    <property type="entry name" value="GPCR_Rhodpsn"/>
</dbReference>
<dbReference type="GO" id="GO:0032870">
    <property type="term" value="P:cellular response to hormone stimulus"/>
    <property type="evidence" value="ECO:0007669"/>
    <property type="project" value="TreeGrafter"/>
</dbReference>
<comment type="similarity">
    <text evidence="7">Belongs to the G-protein coupled receptor 1 family.</text>
</comment>
<sequence length="423" mass="48354">MDKNFTYNVTSIFGENVTFITSSKWPFRTEQPPTFNEAFMTRTIIFGLLFLMALIGNTATIIQMYRIRKRRSTINTLIVNLAVADLLITFFIMGVDAVWASTVQWLAGNVMCKIVKFGTATGLLASTYIIVVISLDRCCVIMDPISRHKAPKRVKIMIIISWILSALFSLPQVFIFSVLRGPFEEDFYQCVDKTFPYKQYQKMYNMFSLITQFMIPLGVMVVSYGLIFYTISRKSKEFREPENASTSSESARGQVRSTFMRKAKRKALRMSIFIVATFIVCWFPYYVIFTRKAFGDPEETYDATLLTVLTTIGQSNAVLNPIIYGAFHLCKVHKPRFMKRDKSPGTCDKIPFIRRYTRHEDHDVANGTNMTIVAMRRNTVIMCKCNQTPAMIKQSKVPCIIIMCKCDEGNKPLTEEVTSSGDT</sequence>
<dbReference type="Gene3D" id="1.20.1070.10">
    <property type="entry name" value="Rhodopsin 7-helix transmembrane proteins"/>
    <property type="match status" value="1"/>
</dbReference>
<dbReference type="GO" id="GO:0004930">
    <property type="term" value="F:G protein-coupled receptor activity"/>
    <property type="evidence" value="ECO:0007669"/>
    <property type="project" value="UniProtKB-KW"/>
</dbReference>
<dbReference type="PRINTS" id="PR00237">
    <property type="entry name" value="GPCRRHODOPSN"/>
</dbReference>
<dbReference type="PROSITE" id="PS50262">
    <property type="entry name" value="G_PROTEIN_RECEP_F1_2"/>
    <property type="match status" value="1"/>
</dbReference>
<feature type="transmembrane region" description="Helical" evidence="8">
    <location>
        <begin position="206"/>
        <end position="229"/>
    </location>
</feature>
<reference evidence="10 11" key="1">
    <citation type="submission" date="2020-06" db="EMBL/GenBank/DDBJ databases">
        <authorList>
            <person name="Li R."/>
            <person name="Bekaert M."/>
        </authorList>
    </citation>
    <scope>NUCLEOTIDE SEQUENCE [LARGE SCALE GENOMIC DNA]</scope>
    <source>
        <strain evidence="11">wild</strain>
    </source>
</reference>
<keyword evidence="4 8" id="KW-1133">Transmembrane helix</keyword>
<evidence type="ECO:0000259" key="9">
    <source>
        <dbReference type="PROSITE" id="PS50262"/>
    </source>
</evidence>
<feature type="transmembrane region" description="Helical" evidence="8">
    <location>
        <begin position="44"/>
        <end position="65"/>
    </location>
</feature>
<accession>A0A6J8DHQ4</accession>
<keyword evidence="2" id="KW-1003">Cell membrane</keyword>
<protein>
    <submittedName>
        <fullName evidence="10">GNRHR</fullName>
    </submittedName>
</protein>
<evidence type="ECO:0000313" key="10">
    <source>
        <dbReference type="EMBL" id="CAC5407207.1"/>
    </source>
</evidence>
<feature type="transmembrane region" description="Helical" evidence="8">
    <location>
        <begin position="308"/>
        <end position="330"/>
    </location>
</feature>
<keyword evidence="11" id="KW-1185">Reference proteome</keyword>
<keyword evidence="6 7" id="KW-0675">Receptor</keyword>
<keyword evidence="5 8" id="KW-0472">Membrane</keyword>
<organism evidence="10 11">
    <name type="scientific">Mytilus coruscus</name>
    <name type="common">Sea mussel</name>
    <dbReference type="NCBI Taxonomy" id="42192"/>
    <lineage>
        <taxon>Eukaryota</taxon>
        <taxon>Metazoa</taxon>
        <taxon>Spiralia</taxon>
        <taxon>Lophotrochozoa</taxon>
        <taxon>Mollusca</taxon>
        <taxon>Bivalvia</taxon>
        <taxon>Autobranchia</taxon>
        <taxon>Pteriomorphia</taxon>
        <taxon>Mytilida</taxon>
        <taxon>Mytiloidea</taxon>
        <taxon>Mytilidae</taxon>
        <taxon>Mytilinae</taxon>
        <taxon>Mytilus</taxon>
    </lineage>
</organism>
<feature type="transmembrane region" description="Helical" evidence="8">
    <location>
        <begin position="114"/>
        <end position="135"/>
    </location>
</feature>
<evidence type="ECO:0000256" key="3">
    <source>
        <dbReference type="ARBA" id="ARBA00022692"/>
    </source>
</evidence>
<comment type="subcellular location">
    <subcellularLocation>
        <location evidence="1">Cell membrane</location>
        <topology evidence="1">Multi-pass membrane protein</topology>
    </subcellularLocation>
</comment>
<gene>
    <name evidence="10" type="ORF">MCOR_40709</name>
</gene>
<dbReference type="OrthoDB" id="6022667at2759"/>
<dbReference type="PANTHER" id="PTHR24241:SF59">
    <property type="entry name" value="ADIPOKINETIC HORMONE RECEPTOR, ISOFORM C"/>
    <property type="match status" value="1"/>
</dbReference>
<evidence type="ECO:0000256" key="1">
    <source>
        <dbReference type="ARBA" id="ARBA00004651"/>
    </source>
</evidence>
<evidence type="ECO:0000256" key="5">
    <source>
        <dbReference type="ARBA" id="ARBA00023136"/>
    </source>
</evidence>
<keyword evidence="7" id="KW-0807">Transducer</keyword>
<dbReference type="PANTHER" id="PTHR24241">
    <property type="entry name" value="NEUROPEPTIDE RECEPTOR-RELATED G-PROTEIN COUPLED RECEPTOR"/>
    <property type="match status" value="1"/>
</dbReference>
<evidence type="ECO:0000256" key="4">
    <source>
        <dbReference type="ARBA" id="ARBA00022989"/>
    </source>
</evidence>
<feature type="transmembrane region" description="Helical" evidence="8">
    <location>
        <begin position="156"/>
        <end position="179"/>
    </location>
</feature>
<evidence type="ECO:0000256" key="7">
    <source>
        <dbReference type="RuleBase" id="RU000688"/>
    </source>
</evidence>
<dbReference type="EMBL" id="CACVKT020007382">
    <property type="protein sequence ID" value="CAC5407207.1"/>
    <property type="molecule type" value="Genomic_DNA"/>
</dbReference>
<dbReference type="InterPro" id="IPR017452">
    <property type="entry name" value="GPCR_Rhodpsn_7TM"/>
</dbReference>
<keyword evidence="3 7" id="KW-0812">Transmembrane</keyword>
<dbReference type="Pfam" id="PF00001">
    <property type="entry name" value="7tm_1"/>
    <property type="match status" value="1"/>
</dbReference>
<evidence type="ECO:0000256" key="8">
    <source>
        <dbReference type="SAM" id="Phobius"/>
    </source>
</evidence>
<evidence type="ECO:0000256" key="2">
    <source>
        <dbReference type="ARBA" id="ARBA00022475"/>
    </source>
</evidence>
<evidence type="ECO:0000313" key="11">
    <source>
        <dbReference type="Proteomes" id="UP000507470"/>
    </source>
</evidence>
<dbReference type="PROSITE" id="PS00237">
    <property type="entry name" value="G_PROTEIN_RECEP_F1_1"/>
    <property type="match status" value="1"/>
</dbReference>
<dbReference type="GO" id="GO:0042277">
    <property type="term" value="F:peptide binding"/>
    <property type="evidence" value="ECO:0007669"/>
    <property type="project" value="TreeGrafter"/>
</dbReference>
<feature type="domain" description="G-protein coupled receptors family 1 profile" evidence="9">
    <location>
        <begin position="56"/>
        <end position="324"/>
    </location>
</feature>
<proteinExistence type="inferred from homology"/>